<feature type="transmembrane region" description="Helical" evidence="6">
    <location>
        <begin position="296"/>
        <end position="323"/>
    </location>
</feature>
<dbReference type="InterPro" id="IPR025857">
    <property type="entry name" value="MacB_PCD"/>
</dbReference>
<evidence type="ECO:0000256" key="1">
    <source>
        <dbReference type="ARBA" id="ARBA00004651"/>
    </source>
</evidence>
<dbReference type="OrthoDB" id="251089at2"/>
<dbReference type="PANTHER" id="PTHR43738:SF3">
    <property type="entry name" value="ABC TRANSPORTER PERMEASE"/>
    <property type="match status" value="1"/>
</dbReference>
<dbReference type="Pfam" id="PF12704">
    <property type="entry name" value="MacB_PCD"/>
    <property type="match status" value="1"/>
</dbReference>
<dbReference type="EMBL" id="PUHY01000012">
    <property type="protein sequence ID" value="PQO32794.1"/>
    <property type="molecule type" value="Genomic_DNA"/>
</dbReference>
<feature type="transmembrane region" description="Helical" evidence="6">
    <location>
        <begin position="330"/>
        <end position="352"/>
    </location>
</feature>
<dbReference type="Proteomes" id="UP000238322">
    <property type="component" value="Unassembled WGS sequence"/>
</dbReference>
<proteinExistence type="predicted"/>
<keyword evidence="3 6" id="KW-0812">Transmembrane</keyword>
<dbReference type="PANTHER" id="PTHR43738">
    <property type="entry name" value="ABC TRANSPORTER, MEMBRANE PROTEIN"/>
    <property type="match status" value="1"/>
</dbReference>
<evidence type="ECO:0000313" key="10">
    <source>
        <dbReference type="Proteomes" id="UP000238322"/>
    </source>
</evidence>
<evidence type="ECO:0000256" key="4">
    <source>
        <dbReference type="ARBA" id="ARBA00022989"/>
    </source>
</evidence>
<keyword evidence="4 6" id="KW-1133">Transmembrane helix</keyword>
<comment type="caution">
    <text evidence="9">The sequence shown here is derived from an EMBL/GenBank/DDBJ whole genome shotgun (WGS) entry which is preliminary data.</text>
</comment>
<evidence type="ECO:0000256" key="5">
    <source>
        <dbReference type="ARBA" id="ARBA00023136"/>
    </source>
</evidence>
<reference evidence="9 10" key="1">
    <citation type="submission" date="2018-02" db="EMBL/GenBank/DDBJ databases">
        <title>Comparative genomes isolates from brazilian mangrove.</title>
        <authorList>
            <person name="Araujo J.E."/>
            <person name="Taketani R.G."/>
            <person name="Silva M.C.P."/>
            <person name="Loureco M.V."/>
            <person name="Andreote F.D."/>
        </authorList>
    </citation>
    <scope>NUCLEOTIDE SEQUENCE [LARGE SCALE GENOMIC DNA]</scope>
    <source>
        <strain evidence="9 10">Hex-1 MGV</strain>
    </source>
</reference>
<evidence type="ECO:0000256" key="2">
    <source>
        <dbReference type="ARBA" id="ARBA00022475"/>
    </source>
</evidence>
<evidence type="ECO:0000256" key="3">
    <source>
        <dbReference type="ARBA" id="ARBA00022692"/>
    </source>
</evidence>
<dbReference type="GO" id="GO:0005886">
    <property type="term" value="C:plasma membrane"/>
    <property type="evidence" value="ECO:0007669"/>
    <property type="project" value="UniProtKB-SubCell"/>
</dbReference>
<name>A0A2S8FLL9_9BACT</name>
<keyword evidence="5 6" id="KW-0472">Membrane</keyword>
<feature type="domain" description="MacB-like periplasmic core" evidence="8">
    <location>
        <begin position="19"/>
        <end position="221"/>
    </location>
</feature>
<sequence length="380" mass="40746">MFKFAPLVGKTLWRHRSRTILTAIGAAIALFVFCFIGAVREGMADLARRQAAKGSLIVFQANKFCPATSHLPQDYDEKIAKINGVKEVVPIQVFTNNCRASLDVIVFYGVPPQKLRAARDFTMLSGSWDEFETHQDSAIVGRGVAARRGIDVGEKFSIGDLSVVVAGIYSAEDPAEENYIYSHLEFLQRGEGLDLVGTVTQHEVLLREGSNQLAISDQIDEMFRGGSVETDTRPKGVFQAKALGDLTHLISMAQYLGYACVAIVLALVATTTIMSVQDRIKEHAVLQTLGFTGMTVFMLVMAESIALSLIGGGLGIALAMVTLEMTNLSVAAEAVTVAFLPSFRLMGIGLAVAGVTGFVAGILPAWQAASVNILAALRSS</sequence>
<accession>A0A2S8FLL9</accession>
<evidence type="ECO:0000256" key="6">
    <source>
        <dbReference type="SAM" id="Phobius"/>
    </source>
</evidence>
<dbReference type="AlphaFoldDB" id="A0A2S8FLL9"/>
<evidence type="ECO:0000259" key="8">
    <source>
        <dbReference type="Pfam" id="PF12704"/>
    </source>
</evidence>
<organism evidence="9 10">
    <name type="scientific">Blastopirellula marina</name>
    <dbReference type="NCBI Taxonomy" id="124"/>
    <lineage>
        <taxon>Bacteria</taxon>
        <taxon>Pseudomonadati</taxon>
        <taxon>Planctomycetota</taxon>
        <taxon>Planctomycetia</taxon>
        <taxon>Pirellulales</taxon>
        <taxon>Pirellulaceae</taxon>
        <taxon>Blastopirellula</taxon>
    </lineage>
</organism>
<gene>
    <name evidence="9" type="ORF">C5Y83_21650</name>
</gene>
<feature type="transmembrane region" description="Helical" evidence="6">
    <location>
        <begin position="20"/>
        <end position="39"/>
    </location>
</feature>
<evidence type="ECO:0000313" key="9">
    <source>
        <dbReference type="EMBL" id="PQO32794.1"/>
    </source>
</evidence>
<feature type="transmembrane region" description="Helical" evidence="6">
    <location>
        <begin position="255"/>
        <end position="276"/>
    </location>
</feature>
<dbReference type="InterPro" id="IPR003838">
    <property type="entry name" value="ABC3_permease_C"/>
</dbReference>
<keyword evidence="2" id="KW-1003">Cell membrane</keyword>
<evidence type="ECO:0000259" key="7">
    <source>
        <dbReference type="Pfam" id="PF02687"/>
    </source>
</evidence>
<dbReference type="InterPro" id="IPR051125">
    <property type="entry name" value="ABC-4/HrtB_transporter"/>
</dbReference>
<protein>
    <submittedName>
        <fullName evidence="9">ABC transporter substrate-binding protein</fullName>
    </submittedName>
</protein>
<dbReference type="RefSeq" id="WP_105331806.1">
    <property type="nucleotide sequence ID" value="NZ_PUHY01000012.1"/>
</dbReference>
<feature type="domain" description="ABC3 transporter permease C-terminal" evidence="7">
    <location>
        <begin position="259"/>
        <end position="372"/>
    </location>
</feature>
<comment type="subcellular location">
    <subcellularLocation>
        <location evidence="1">Cell membrane</location>
        <topology evidence="1">Multi-pass membrane protein</topology>
    </subcellularLocation>
</comment>
<dbReference type="Pfam" id="PF02687">
    <property type="entry name" value="FtsX"/>
    <property type="match status" value="1"/>
</dbReference>